<accession>A0AAJ8JYG4</accession>
<evidence type="ECO:0000256" key="9">
    <source>
        <dbReference type="ARBA" id="ARBA00023172"/>
    </source>
</evidence>
<dbReference type="Proteomes" id="UP000094043">
    <property type="component" value="Chromosome 7"/>
</dbReference>
<evidence type="ECO:0000256" key="7">
    <source>
        <dbReference type="ARBA" id="ARBA00022840"/>
    </source>
</evidence>
<evidence type="ECO:0000256" key="3">
    <source>
        <dbReference type="ARBA" id="ARBA00006793"/>
    </source>
</evidence>
<feature type="compositionally biased region" description="Acidic residues" evidence="13">
    <location>
        <begin position="48"/>
        <end position="70"/>
    </location>
</feature>
<evidence type="ECO:0000256" key="10">
    <source>
        <dbReference type="ARBA" id="ARBA00023204"/>
    </source>
</evidence>
<evidence type="ECO:0000256" key="1">
    <source>
        <dbReference type="ARBA" id="ARBA00004123"/>
    </source>
</evidence>
<dbReference type="AlphaFoldDB" id="A0AAJ8JYG4"/>
<evidence type="ECO:0000256" key="8">
    <source>
        <dbReference type="ARBA" id="ARBA00023054"/>
    </source>
</evidence>
<feature type="coiled-coil region" evidence="12">
    <location>
        <begin position="279"/>
        <end position="443"/>
    </location>
</feature>
<keyword evidence="16" id="KW-1185">Reference proteome</keyword>
<dbReference type="GO" id="GO:0005524">
    <property type="term" value="F:ATP binding"/>
    <property type="evidence" value="ECO:0007669"/>
    <property type="project" value="UniProtKB-KW"/>
</dbReference>
<dbReference type="SUPFAM" id="SSF52540">
    <property type="entry name" value="P-loop containing nucleoside triphosphate hydrolases"/>
    <property type="match status" value="1"/>
</dbReference>
<evidence type="ECO:0000256" key="2">
    <source>
        <dbReference type="ARBA" id="ARBA00004286"/>
    </source>
</evidence>
<feature type="coiled-coil region" evidence="12">
    <location>
        <begin position="720"/>
        <end position="902"/>
    </location>
</feature>
<dbReference type="GO" id="GO:0035861">
    <property type="term" value="C:site of double-strand break"/>
    <property type="evidence" value="ECO:0007669"/>
    <property type="project" value="TreeGrafter"/>
</dbReference>
<keyword evidence="10" id="KW-0234">DNA repair</keyword>
<dbReference type="EMBL" id="CP143790">
    <property type="protein sequence ID" value="WVN90624.1"/>
    <property type="molecule type" value="Genomic_DNA"/>
</dbReference>
<keyword evidence="5" id="KW-0547">Nucleotide-binding</keyword>
<evidence type="ECO:0000256" key="12">
    <source>
        <dbReference type="SAM" id="Coils"/>
    </source>
</evidence>
<feature type="compositionally biased region" description="Low complexity" evidence="13">
    <location>
        <begin position="35"/>
        <end position="47"/>
    </location>
</feature>
<feature type="compositionally biased region" description="Basic and acidic residues" evidence="13">
    <location>
        <begin position="18"/>
        <end position="32"/>
    </location>
</feature>
<evidence type="ECO:0000256" key="6">
    <source>
        <dbReference type="ARBA" id="ARBA00022763"/>
    </source>
</evidence>
<evidence type="ECO:0000256" key="11">
    <source>
        <dbReference type="ARBA" id="ARBA00023242"/>
    </source>
</evidence>
<proteinExistence type="inferred from homology"/>
<dbReference type="GO" id="GO:0005634">
    <property type="term" value="C:nucleus"/>
    <property type="evidence" value="ECO:0007669"/>
    <property type="project" value="UniProtKB-SubCell"/>
</dbReference>
<dbReference type="SUPFAM" id="SSF57997">
    <property type="entry name" value="Tropomyosin"/>
    <property type="match status" value="1"/>
</dbReference>
<keyword evidence="8 12" id="KW-0175">Coiled coil</keyword>
<evidence type="ECO:0000313" key="15">
    <source>
        <dbReference type="EMBL" id="WVN90624.1"/>
    </source>
</evidence>
<dbReference type="InterPro" id="IPR003395">
    <property type="entry name" value="RecF/RecN/SMC_N"/>
</dbReference>
<sequence length="1155" mass="131647">MASTGRRRQIDDVESADDIPRSNEIKRPKIEAGMEDVSSSELESNSSNDDEKEADDDSEDMDGEEQQFDDEELLAAYTRSKKDQKGYVGSTSKAGVIKSISLRDFMCHRHLTVNFGPRMNFVVGHNGSGKSAVLTGIAVALGSKATVTGRGSGLKDLIRQGCDRAIITIVLANSGEEAYRSNIYSPNIVIERTINSNGSTGYKFKASKEGKTLANKRSELSSICDHFNINIDSPLTILTQDQSRSFLQNADPYKLYKFFLNGTQLSCLLDTYESAGQNIASLDNHIKRQKEALPDLKNKVEGLKRKIQASRKVMKQRRKNKQLLIELAWSYVKEKEQAKEEAENEVSTYQEKLSLVHVEINKAEREMPQVIKRILQTEQDVENQDNSLRPLLRTVKDAQVRYTEARKELKTMELAIPDIETELAEEKASLVKLEKKIEERLRLNEPDQIEARERLIQRRTKSEEILGKIRLERPARERERQEKFEDQKKSKRELERIEDEIKQLDHQAMQINNQIHNISRQENNRMAAFGINIEPLLDEIKTTQWHEKPLGPLGYYVHLDDMHYADILQRMLGSALCAFAVKHNEDKVKLMGIIDKHFKRGYRPGNYTAKEGAHPPAIFRHAGELFDYSGGDLSNLGPTILSKLRFDNEEVLRLLIDNCNIERTFLAPNIVEGNRMMDHTLGKGLNHVTINCADGMTTAGTASTRQSGPTNRYRGVPLFTADIGTEIQKLQNQLQEIEKKRTELMQSTSPVRQHIAKLQGEMTSLTKLIESLIKKMNPLEKDLDLTKRKLAEMATTEMDSSESIREELQQKIGELELKIQQHQGDIEKQKQIILNRDAEIKQRQDEVDAHAPRKQQLIEMMNSLIQERSKIENSQRHYQNSLASYEHRLEAAKEHLAGVAKNLEIFTQKAKNFAPQRIETNRKPEELEAERKSLDKSIAEASKTLGFNLDELTADYRKQKEIWQNASNSIRDLKSLYNMLQRAMINRRTWWGQTRSHISIRARTAFVVFESFRGLDGRLEFDHQQGRLSLLVHNQVSTESQNGTFTQTSHYKGTKALSGGERSFSTVSLLLALWSTVPCPLRALDEWDVFLDAANRRVAAKNLMEGAKESDGKQYILITPLDMQGIDISGPDKKIIRMADPERGQGTIELQSQSM</sequence>
<reference evidence="15" key="3">
    <citation type="submission" date="2024-01" db="EMBL/GenBank/DDBJ databases">
        <authorList>
            <person name="Coelho M.A."/>
            <person name="David-Palma M."/>
            <person name="Shea T."/>
            <person name="Sun S."/>
            <person name="Cuomo C.A."/>
            <person name="Heitman J."/>
        </authorList>
    </citation>
    <scope>NUCLEOTIDE SEQUENCE</scope>
    <source>
        <strain evidence="15">CBS 7841</strain>
    </source>
</reference>
<evidence type="ECO:0000256" key="4">
    <source>
        <dbReference type="ARBA" id="ARBA00022454"/>
    </source>
</evidence>
<dbReference type="GO" id="GO:0030915">
    <property type="term" value="C:Smc5-Smc6 complex"/>
    <property type="evidence" value="ECO:0007669"/>
    <property type="project" value="TreeGrafter"/>
</dbReference>
<dbReference type="Pfam" id="PF02463">
    <property type="entry name" value="SMC_N"/>
    <property type="match status" value="1"/>
</dbReference>
<organism evidence="15 16">
    <name type="scientific">Cryptococcus depauperatus CBS 7841</name>
    <dbReference type="NCBI Taxonomy" id="1295531"/>
    <lineage>
        <taxon>Eukaryota</taxon>
        <taxon>Fungi</taxon>
        <taxon>Dikarya</taxon>
        <taxon>Basidiomycota</taxon>
        <taxon>Agaricomycotina</taxon>
        <taxon>Tremellomycetes</taxon>
        <taxon>Tremellales</taxon>
        <taxon>Cryptococcaceae</taxon>
        <taxon>Cryptococcus</taxon>
    </lineage>
</organism>
<keyword evidence="11" id="KW-0539">Nucleus</keyword>
<dbReference type="KEGG" id="cdep:91090074"/>
<keyword evidence="4" id="KW-0158">Chromosome</keyword>
<evidence type="ECO:0000256" key="5">
    <source>
        <dbReference type="ARBA" id="ARBA00022741"/>
    </source>
</evidence>
<dbReference type="GO" id="GO:0003684">
    <property type="term" value="F:damaged DNA binding"/>
    <property type="evidence" value="ECO:0007669"/>
    <property type="project" value="TreeGrafter"/>
</dbReference>
<name>A0AAJ8JYG4_9TREE</name>
<dbReference type="PANTHER" id="PTHR19306:SF6">
    <property type="entry name" value="STRUCTURAL MAINTENANCE OF CHROMOSOMES PROTEIN 6"/>
    <property type="match status" value="1"/>
</dbReference>
<feature type="domain" description="RecF/RecN/SMC N-terminal" evidence="14">
    <location>
        <begin position="97"/>
        <end position="1119"/>
    </location>
</feature>
<reference evidence="15" key="1">
    <citation type="submission" date="2016-06" db="EMBL/GenBank/DDBJ databases">
        <authorList>
            <person name="Cuomo C."/>
            <person name="Litvintseva A."/>
            <person name="Heitman J."/>
            <person name="Chen Y."/>
            <person name="Sun S."/>
            <person name="Springer D."/>
            <person name="Dromer F."/>
            <person name="Young S."/>
            <person name="Zeng Q."/>
            <person name="Chapman S."/>
            <person name="Gujja S."/>
            <person name="Saif S."/>
            <person name="Birren B."/>
        </authorList>
    </citation>
    <scope>NUCLEOTIDE SEQUENCE</scope>
    <source>
        <strain evidence="15">CBS 7841</strain>
    </source>
</reference>
<reference evidence="15" key="2">
    <citation type="journal article" date="2022" name="Elife">
        <title>Obligate sexual reproduction of a homothallic fungus closely related to the Cryptococcus pathogenic species complex.</title>
        <authorList>
            <person name="Passer A.R."/>
            <person name="Clancey S.A."/>
            <person name="Shea T."/>
            <person name="David-Palma M."/>
            <person name="Averette A.F."/>
            <person name="Boekhout T."/>
            <person name="Porcel B.M."/>
            <person name="Nowrousian M."/>
            <person name="Cuomo C.A."/>
            <person name="Sun S."/>
            <person name="Heitman J."/>
            <person name="Coelho M.A."/>
        </authorList>
    </citation>
    <scope>NUCLEOTIDE SEQUENCE</scope>
    <source>
        <strain evidence="15">CBS 7841</strain>
    </source>
</reference>
<dbReference type="GO" id="GO:0000724">
    <property type="term" value="P:double-strand break repair via homologous recombination"/>
    <property type="evidence" value="ECO:0007669"/>
    <property type="project" value="TreeGrafter"/>
</dbReference>
<dbReference type="GO" id="GO:0003697">
    <property type="term" value="F:single-stranded DNA binding"/>
    <property type="evidence" value="ECO:0007669"/>
    <property type="project" value="TreeGrafter"/>
</dbReference>
<evidence type="ECO:0000256" key="13">
    <source>
        <dbReference type="SAM" id="MobiDB-lite"/>
    </source>
</evidence>
<feature type="coiled-coil region" evidence="12">
    <location>
        <begin position="480"/>
        <end position="521"/>
    </location>
</feature>
<gene>
    <name evidence="15" type="ORF">L203_105865</name>
</gene>
<dbReference type="RefSeq" id="XP_066071324.1">
    <property type="nucleotide sequence ID" value="XM_066215227.1"/>
</dbReference>
<dbReference type="PANTHER" id="PTHR19306">
    <property type="entry name" value="STRUCTURAL MAINTENANCE OF CHROMOSOMES 5,6 SMC5, SMC6"/>
    <property type="match status" value="1"/>
</dbReference>
<protein>
    <recommendedName>
        <fullName evidence="14">RecF/RecN/SMC N-terminal domain-containing protein</fullName>
    </recommendedName>
</protein>
<keyword evidence="9" id="KW-0233">DNA recombination</keyword>
<keyword evidence="6" id="KW-0227">DNA damage</keyword>
<keyword evidence="7" id="KW-0067">ATP-binding</keyword>
<dbReference type="GeneID" id="91090074"/>
<comment type="similarity">
    <text evidence="3">Belongs to the SMC family. SMC6 subfamily.</text>
</comment>
<dbReference type="Gene3D" id="1.10.287.1490">
    <property type="match status" value="1"/>
</dbReference>
<dbReference type="InterPro" id="IPR027417">
    <property type="entry name" value="P-loop_NTPase"/>
</dbReference>
<dbReference type="Gene3D" id="3.40.50.300">
    <property type="entry name" value="P-loop containing nucleotide triphosphate hydrolases"/>
    <property type="match status" value="2"/>
</dbReference>
<comment type="subcellular location">
    <subcellularLocation>
        <location evidence="2">Chromosome</location>
    </subcellularLocation>
    <subcellularLocation>
        <location evidence="1">Nucleus</location>
    </subcellularLocation>
</comment>
<evidence type="ECO:0000259" key="14">
    <source>
        <dbReference type="Pfam" id="PF02463"/>
    </source>
</evidence>
<evidence type="ECO:0000313" key="16">
    <source>
        <dbReference type="Proteomes" id="UP000094043"/>
    </source>
</evidence>
<feature type="region of interest" description="Disordered" evidence="13">
    <location>
        <begin position="1"/>
        <end position="70"/>
    </location>
</feature>